<feature type="region of interest" description="Disordered" evidence="1">
    <location>
        <begin position="29"/>
        <end position="85"/>
    </location>
</feature>
<gene>
    <name evidence="2" type="ORF">PHYPSEUDO_004322</name>
</gene>
<comment type="caution">
    <text evidence="2">The sequence shown here is derived from an EMBL/GenBank/DDBJ whole genome shotgun (WGS) entry which is preliminary data.</text>
</comment>
<reference evidence="2" key="1">
    <citation type="submission" date="2021-02" db="EMBL/GenBank/DDBJ databases">
        <authorList>
            <person name="Palmer J.M."/>
        </authorList>
    </citation>
    <scope>NUCLEOTIDE SEQUENCE</scope>
    <source>
        <strain evidence="2">SCRP734</strain>
    </source>
</reference>
<evidence type="ECO:0000256" key="1">
    <source>
        <dbReference type="SAM" id="MobiDB-lite"/>
    </source>
</evidence>
<feature type="region of interest" description="Disordered" evidence="1">
    <location>
        <begin position="134"/>
        <end position="201"/>
    </location>
</feature>
<dbReference type="OrthoDB" id="129762at2759"/>
<protein>
    <submittedName>
        <fullName evidence="2">Uncharacterized protein</fullName>
    </submittedName>
</protein>
<accession>A0A8T1VTJ5</accession>
<proteinExistence type="predicted"/>
<evidence type="ECO:0000313" key="3">
    <source>
        <dbReference type="Proteomes" id="UP000694044"/>
    </source>
</evidence>
<name>A0A8T1VTJ5_9STRA</name>
<keyword evidence="3" id="KW-1185">Reference proteome</keyword>
<dbReference type="Proteomes" id="UP000694044">
    <property type="component" value="Unassembled WGS sequence"/>
</dbReference>
<feature type="compositionally biased region" description="Low complexity" evidence="1">
    <location>
        <begin position="145"/>
        <end position="170"/>
    </location>
</feature>
<dbReference type="EMBL" id="JAGDFM010000196">
    <property type="protein sequence ID" value="KAG7382814.1"/>
    <property type="molecule type" value="Genomic_DNA"/>
</dbReference>
<evidence type="ECO:0000313" key="2">
    <source>
        <dbReference type="EMBL" id="KAG7382814.1"/>
    </source>
</evidence>
<sequence>MADDNEDEVVATLKRELEALRLQLQLERRAVQGGGNADTKQEPKLEQEGATSESAGPKRRGGDKNAVPSSKAPRVYVQHAAAGARRGKWWLRDRQVLSRATPDEDGSATLKVRETWVWLGRTVILDKIMRVDAEKQEEEVEPDRTPASPAAAQPSGAAETAGGGAVAEEVPPTPSAKADDEVRESSPPVVKPSGECSEPDM</sequence>
<organism evidence="2 3">
    <name type="scientific">Phytophthora pseudosyringae</name>
    <dbReference type="NCBI Taxonomy" id="221518"/>
    <lineage>
        <taxon>Eukaryota</taxon>
        <taxon>Sar</taxon>
        <taxon>Stramenopiles</taxon>
        <taxon>Oomycota</taxon>
        <taxon>Peronosporomycetes</taxon>
        <taxon>Peronosporales</taxon>
        <taxon>Peronosporaceae</taxon>
        <taxon>Phytophthora</taxon>
    </lineage>
</organism>
<dbReference type="AlphaFoldDB" id="A0A8T1VTJ5"/>